<dbReference type="Proteomes" id="UP000009328">
    <property type="component" value="Unassembled WGS sequence"/>
</dbReference>
<sequence length="285" mass="32576">MSSAIKLPFKQINGSGIPTIFLHGFLGSHKNFTRMTRDINKQLGLTTLALDLRNHGSTIKTPTQMNYSLMALDLQNFIKEQNLQKVNLIGYSMGAKIAMLVNLGNPNLVQNLVCLDNAPIVNDIGPDFPRYIEAMKQFNHWAHDVLEKSNIDIREREWKLMGIRHMKHLVQDDAMALYLFDNFIYDKAQKTIESKVPLDYIDSNWFKMLGSWPEQSLDKQINNRVLFIKAADSQYINKEAEAKIQSIFPNHGDKIVNVISGGHDEVLVSHYKTTLELITNFLSEK</sequence>
<evidence type="ECO:0000256" key="2">
    <source>
        <dbReference type="ARBA" id="ARBA00022679"/>
    </source>
</evidence>
<dbReference type="eggNOG" id="KOG2382">
    <property type="taxonomic scope" value="Eukaryota"/>
</dbReference>
<keyword evidence="6" id="KW-1185">Reference proteome</keyword>
<dbReference type="AlphaFoldDB" id="K0KND4"/>
<evidence type="ECO:0000259" key="4">
    <source>
        <dbReference type="Pfam" id="PF00561"/>
    </source>
</evidence>
<dbReference type="PANTHER" id="PTHR46118:SF4">
    <property type="entry name" value="PROTEIN ABHD11"/>
    <property type="match status" value="1"/>
</dbReference>
<dbReference type="InParanoid" id="K0KND4"/>
<comment type="similarity">
    <text evidence="1">Belongs to the AB hydrolase superfamily.</text>
</comment>
<dbReference type="Pfam" id="PF00561">
    <property type="entry name" value="Abhydrolase_1"/>
    <property type="match status" value="1"/>
</dbReference>
<dbReference type="Gene3D" id="3.40.50.1820">
    <property type="entry name" value="alpha/beta hydrolase"/>
    <property type="match status" value="1"/>
</dbReference>
<evidence type="ECO:0000256" key="3">
    <source>
        <dbReference type="ARBA" id="ARBA00022801"/>
    </source>
</evidence>
<gene>
    <name evidence="5" type="ORF">BN7_4065</name>
</gene>
<proteinExistence type="inferred from homology"/>
<dbReference type="EC" id="3.-.-.-" evidence="5"/>
<dbReference type="EMBL" id="CAIF01000130">
    <property type="protein sequence ID" value="CCH44501.1"/>
    <property type="molecule type" value="Genomic_DNA"/>
</dbReference>
<protein>
    <submittedName>
        <fullName evidence="5">Abhydrolase domain-containing protein 11</fullName>
        <ecNumber evidence="5">3.-.-.-</ecNumber>
    </submittedName>
</protein>
<evidence type="ECO:0000313" key="5">
    <source>
        <dbReference type="EMBL" id="CCH44501.1"/>
    </source>
</evidence>
<keyword evidence="3 5" id="KW-0378">Hydrolase</keyword>
<dbReference type="GO" id="GO:0016740">
    <property type="term" value="F:transferase activity"/>
    <property type="evidence" value="ECO:0007669"/>
    <property type="project" value="UniProtKB-KW"/>
</dbReference>
<evidence type="ECO:0000313" key="6">
    <source>
        <dbReference type="Proteomes" id="UP000009328"/>
    </source>
</evidence>
<comment type="caution">
    <text evidence="5">The sequence shown here is derived from an EMBL/GenBank/DDBJ whole genome shotgun (WGS) entry which is preliminary data.</text>
</comment>
<keyword evidence="2" id="KW-0808">Transferase</keyword>
<dbReference type="GO" id="GO:0005739">
    <property type="term" value="C:mitochondrion"/>
    <property type="evidence" value="ECO:0007669"/>
    <property type="project" value="TreeGrafter"/>
</dbReference>
<dbReference type="PANTHER" id="PTHR46118">
    <property type="entry name" value="PROTEIN ABHD11"/>
    <property type="match status" value="1"/>
</dbReference>
<accession>K0KND4</accession>
<dbReference type="InterPro" id="IPR000073">
    <property type="entry name" value="AB_hydrolase_1"/>
</dbReference>
<name>K0KND4_WICCF</name>
<feature type="domain" description="AB hydrolase-1" evidence="4">
    <location>
        <begin position="20"/>
        <end position="263"/>
    </location>
</feature>
<dbReference type="InterPro" id="IPR029058">
    <property type="entry name" value="AB_hydrolase_fold"/>
</dbReference>
<dbReference type="GO" id="GO:0052689">
    <property type="term" value="F:carboxylic ester hydrolase activity"/>
    <property type="evidence" value="ECO:0007669"/>
    <property type="project" value="TreeGrafter"/>
</dbReference>
<evidence type="ECO:0000256" key="1">
    <source>
        <dbReference type="ARBA" id="ARBA00008645"/>
    </source>
</evidence>
<dbReference type="STRING" id="1206466.K0KND4"/>
<organism evidence="5 6">
    <name type="scientific">Wickerhamomyces ciferrii (strain ATCC 14091 / BCRC 22168 / CBS 111 / JCM 3599 / NBRC 0793 / NRRL Y-1031 F-60-10)</name>
    <name type="common">Yeast</name>
    <name type="synonym">Pichia ciferrii</name>
    <dbReference type="NCBI Taxonomy" id="1206466"/>
    <lineage>
        <taxon>Eukaryota</taxon>
        <taxon>Fungi</taxon>
        <taxon>Dikarya</taxon>
        <taxon>Ascomycota</taxon>
        <taxon>Saccharomycotina</taxon>
        <taxon>Saccharomycetes</taxon>
        <taxon>Phaffomycetales</taxon>
        <taxon>Wickerhamomycetaceae</taxon>
        <taxon>Wickerhamomyces</taxon>
    </lineage>
</organism>
<dbReference type="SUPFAM" id="SSF53474">
    <property type="entry name" value="alpha/beta-Hydrolases"/>
    <property type="match status" value="1"/>
</dbReference>
<reference evidence="5 6" key="1">
    <citation type="journal article" date="2012" name="Eukaryot. Cell">
        <title>Draft genome sequence of Wickerhamomyces ciferrii NRRL Y-1031 F-60-10.</title>
        <authorList>
            <person name="Schneider J."/>
            <person name="Andrea H."/>
            <person name="Blom J."/>
            <person name="Jaenicke S."/>
            <person name="Ruckert C."/>
            <person name="Schorsch C."/>
            <person name="Szczepanowski R."/>
            <person name="Farwick M."/>
            <person name="Goesmann A."/>
            <person name="Puhler A."/>
            <person name="Schaffer S."/>
            <person name="Tauch A."/>
            <person name="Kohler T."/>
            <person name="Brinkrolf K."/>
        </authorList>
    </citation>
    <scope>NUCLEOTIDE SEQUENCE [LARGE SCALE GENOMIC DNA]</scope>
    <source>
        <strain evidence="6">ATCC 14091 / BCRC 22168 / CBS 111 / JCM 3599 / NBRC 0793 / NRRL Y-1031 F-60-10</strain>
    </source>
</reference>
<dbReference type="HOGENOM" id="CLU_020336_53_0_1"/>